<evidence type="ECO:0000313" key="6">
    <source>
        <dbReference type="EMBL" id="MBB3154057.1"/>
    </source>
</evidence>
<keyword evidence="3" id="KW-0813">Transport</keyword>
<dbReference type="InterPro" id="IPR006059">
    <property type="entry name" value="SBP"/>
</dbReference>
<keyword evidence="7" id="KW-1185">Reference proteome</keyword>
<keyword evidence="5" id="KW-0175">Coiled coil</keyword>
<dbReference type="PANTHER" id="PTHR43649:SF31">
    <property type="entry name" value="SN-GLYCEROL-3-PHOSPHATE-BINDING PERIPLASMIC PROTEIN UGPB"/>
    <property type="match status" value="1"/>
</dbReference>
<protein>
    <submittedName>
        <fullName evidence="6">ABC-type glycerol-3-phosphate transport system substrate-binding protein</fullName>
    </submittedName>
</protein>
<evidence type="ECO:0000256" key="3">
    <source>
        <dbReference type="ARBA" id="ARBA00022448"/>
    </source>
</evidence>
<gene>
    <name evidence="6" type="ORF">FHS16_004133</name>
</gene>
<dbReference type="PANTHER" id="PTHR43649">
    <property type="entry name" value="ARABINOSE-BINDING PROTEIN-RELATED"/>
    <property type="match status" value="1"/>
</dbReference>
<dbReference type="Proteomes" id="UP000518605">
    <property type="component" value="Unassembled WGS sequence"/>
</dbReference>
<keyword evidence="4" id="KW-0732">Signal</keyword>
<evidence type="ECO:0000256" key="5">
    <source>
        <dbReference type="SAM" id="Coils"/>
    </source>
</evidence>
<comment type="caution">
    <text evidence="6">The sequence shown here is derived from an EMBL/GenBank/DDBJ whole genome shotgun (WGS) entry which is preliminary data.</text>
</comment>
<dbReference type="GO" id="GO:0030313">
    <property type="term" value="C:cell envelope"/>
    <property type="evidence" value="ECO:0007669"/>
    <property type="project" value="UniProtKB-SubCell"/>
</dbReference>
<dbReference type="PROSITE" id="PS51257">
    <property type="entry name" value="PROKAR_LIPOPROTEIN"/>
    <property type="match status" value="1"/>
</dbReference>
<comment type="subcellular location">
    <subcellularLocation>
        <location evidence="1">Cell envelope</location>
    </subcellularLocation>
</comment>
<dbReference type="RefSeq" id="WP_183566788.1">
    <property type="nucleotide sequence ID" value="NZ_CBCSLB010000013.1"/>
</dbReference>
<proteinExistence type="inferred from homology"/>
<organism evidence="6 7">
    <name type="scientific">Paenibacillus endophyticus</name>
    <dbReference type="NCBI Taxonomy" id="1294268"/>
    <lineage>
        <taxon>Bacteria</taxon>
        <taxon>Bacillati</taxon>
        <taxon>Bacillota</taxon>
        <taxon>Bacilli</taxon>
        <taxon>Bacillales</taxon>
        <taxon>Paenibacillaceae</taxon>
        <taxon>Paenibacillus</taxon>
    </lineage>
</organism>
<reference evidence="6 7" key="1">
    <citation type="submission" date="2020-08" db="EMBL/GenBank/DDBJ databases">
        <title>Genomic Encyclopedia of Type Strains, Phase III (KMG-III): the genomes of soil and plant-associated and newly described type strains.</title>
        <authorList>
            <person name="Whitman W."/>
        </authorList>
    </citation>
    <scope>NUCLEOTIDE SEQUENCE [LARGE SCALE GENOMIC DNA]</scope>
    <source>
        <strain evidence="6 7">CECT 8234</strain>
    </source>
</reference>
<sequence>MGRKKSGWIFIIFVLLFTQACTQMEPHSIEKVSLKVWAWDGVYNSFAADFMAKNPNITLQWIEPFEQTNLFNEIVDFESYRKQYFEALEKAQPDVILLSDSSTYHTLASSGKLLSLESYIENEEFHKETYSSDLLEMLRLSGNGTLFALAVGFYNEALFYNKTLLQQYGVDVPNAGLSWEAMLDITKLLPTGSKKDDIHGYFVRTSQEPSYLWGLIQEIGLSYGLKYADLEKKKATLNTESWQKIWKMVLEGYKSGAIYEHIEKMPINPLSGYPDIIPEIFYGPFFSGKSAFFKRGPDFIEELKKGNVPFEWGIIPEPIDSKIGEGVSMHPAEFYAINAASGHKEEAWELLNYLVSEERANQLASIEDTSSKLPARTNTAKSSDPELAPFYALSPSRNGRFFEGPIPPKLSGKVATTAQKLFAELLEDKLTVEEALEKLQNEAQVEMNALSGS</sequence>
<dbReference type="AlphaFoldDB" id="A0A7W5CAJ5"/>
<dbReference type="Pfam" id="PF13416">
    <property type="entry name" value="SBP_bac_8"/>
    <property type="match status" value="1"/>
</dbReference>
<dbReference type="InterPro" id="IPR050490">
    <property type="entry name" value="Bact_solute-bd_prot1"/>
</dbReference>
<comment type="similarity">
    <text evidence="2">Belongs to the bacterial solute-binding protein 1 family.</text>
</comment>
<name>A0A7W5CAJ5_9BACL</name>
<evidence type="ECO:0000313" key="7">
    <source>
        <dbReference type="Proteomes" id="UP000518605"/>
    </source>
</evidence>
<dbReference type="EMBL" id="JACHXW010000013">
    <property type="protein sequence ID" value="MBB3154057.1"/>
    <property type="molecule type" value="Genomic_DNA"/>
</dbReference>
<feature type="coiled-coil region" evidence="5">
    <location>
        <begin position="422"/>
        <end position="449"/>
    </location>
</feature>
<evidence type="ECO:0000256" key="2">
    <source>
        <dbReference type="ARBA" id="ARBA00008520"/>
    </source>
</evidence>
<evidence type="ECO:0000256" key="4">
    <source>
        <dbReference type="ARBA" id="ARBA00022729"/>
    </source>
</evidence>
<dbReference type="Gene3D" id="3.40.190.10">
    <property type="entry name" value="Periplasmic binding protein-like II"/>
    <property type="match status" value="1"/>
</dbReference>
<dbReference type="SUPFAM" id="SSF53850">
    <property type="entry name" value="Periplasmic binding protein-like II"/>
    <property type="match status" value="1"/>
</dbReference>
<evidence type="ECO:0000256" key="1">
    <source>
        <dbReference type="ARBA" id="ARBA00004196"/>
    </source>
</evidence>
<accession>A0A7W5CAJ5</accession>